<sequence>MIERVVNIVWQKDPSVEEGRDTNSCFRVQSAEHEQELLASNKFIVESSVAEASPLTCRISDRHHHEHGCYSAE</sequence>
<protein>
    <submittedName>
        <fullName evidence="1">Uncharacterized protein</fullName>
    </submittedName>
</protein>
<evidence type="ECO:0000313" key="1">
    <source>
        <dbReference type="EMBL" id="MBD2771128.1"/>
    </source>
</evidence>
<name>A0A8J6XD76_9CYAN</name>
<dbReference type="Proteomes" id="UP000629098">
    <property type="component" value="Unassembled WGS sequence"/>
</dbReference>
<dbReference type="RefSeq" id="WP_190825421.1">
    <property type="nucleotide sequence ID" value="NZ_CAWPPI010000013.1"/>
</dbReference>
<gene>
    <name evidence="1" type="ORF">ICL16_03070</name>
</gene>
<keyword evidence="2" id="KW-1185">Reference proteome</keyword>
<evidence type="ECO:0000313" key="2">
    <source>
        <dbReference type="Proteomes" id="UP000629098"/>
    </source>
</evidence>
<dbReference type="AlphaFoldDB" id="A0A8J6XD76"/>
<proteinExistence type="predicted"/>
<organism evidence="1 2">
    <name type="scientific">Iningainema tapete BLCC-T55</name>
    <dbReference type="NCBI Taxonomy" id="2748662"/>
    <lineage>
        <taxon>Bacteria</taxon>
        <taxon>Bacillati</taxon>
        <taxon>Cyanobacteriota</taxon>
        <taxon>Cyanophyceae</taxon>
        <taxon>Nostocales</taxon>
        <taxon>Scytonemataceae</taxon>
        <taxon>Iningainema tapete</taxon>
    </lineage>
</organism>
<dbReference type="EMBL" id="JACXAE010000013">
    <property type="protein sequence ID" value="MBD2771128.1"/>
    <property type="molecule type" value="Genomic_DNA"/>
</dbReference>
<reference evidence="1" key="1">
    <citation type="submission" date="2020-09" db="EMBL/GenBank/DDBJ databases">
        <title>Iningainema tapete sp. nov. (Scytonemataceae, Cyanobacteria) from greenhouses in central Florida (USA) produces two types of nodularin with biosynthetic potential for microcystin-LR and anabaenopeptins.</title>
        <authorList>
            <person name="Berthold D.E."/>
            <person name="Lefler F.W."/>
            <person name="Huang I.-S."/>
            <person name="Abdulla H."/>
            <person name="Zimba P.V."/>
            <person name="Laughinghouse H.D. IV."/>
        </authorList>
    </citation>
    <scope>NUCLEOTIDE SEQUENCE</scope>
    <source>
        <strain evidence="1">BLCCT55</strain>
    </source>
</reference>
<comment type="caution">
    <text evidence="1">The sequence shown here is derived from an EMBL/GenBank/DDBJ whole genome shotgun (WGS) entry which is preliminary data.</text>
</comment>
<accession>A0A8J6XD76</accession>